<evidence type="ECO:0000313" key="1">
    <source>
        <dbReference type="EMBL" id="CAD5126639.1"/>
    </source>
</evidence>
<dbReference type="AlphaFoldDB" id="A0A7I8WES2"/>
<sequence length="219" mass="25176">MFGLSVPPFTLKSKSYGIIAPAFANEIELSLACKMICDAVSKFAVKHKCEKRWANDVTHFISNCQKRKSVKITDCQLTSTLHEVKFYVASPACSKIRNASINFEQAKFQLTNILEEKESIIGEIKMIDSNDYEDTESWFLKYGYQSPLQLSQFCGEFGYDPLYSFIYYKNLVEKVDMVYLNCGDNIIKNCFLSALKNRVFNDKDNLTQISELVEFDQFT</sequence>
<proteinExistence type="predicted"/>
<name>A0A7I8WES2_9ANNE</name>
<comment type="caution">
    <text evidence="1">The sequence shown here is derived from an EMBL/GenBank/DDBJ whole genome shotgun (WGS) entry which is preliminary data.</text>
</comment>
<dbReference type="Proteomes" id="UP000549394">
    <property type="component" value="Unassembled WGS sequence"/>
</dbReference>
<accession>A0A7I8WES2</accession>
<evidence type="ECO:0000313" key="2">
    <source>
        <dbReference type="Proteomes" id="UP000549394"/>
    </source>
</evidence>
<gene>
    <name evidence="1" type="ORF">DGYR_LOCUS13875</name>
</gene>
<dbReference type="EMBL" id="CAJFCJ010000068">
    <property type="protein sequence ID" value="CAD5126639.1"/>
    <property type="molecule type" value="Genomic_DNA"/>
</dbReference>
<reference evidence="1 2" key="1">
    <citation type="submission" date="2020-08" db="EMBL/GenBank/DDBJ databases">
        <authorList>
            <person name="Hejnol A."/>
        </authorList>
    </citation>
    <scope>NUCLEOTIDE SEQUENCE [LARGE SCALE GENOMIC DNA]</scope>
</reference>
<protein>
    <submittedName>
        <fullName evidence="1">DgyrCDS14723</fullName>
    </submittedName>
</protein>
<keyword evidence="2" id="KW-1185">Reference proteome</keyword>
<organism evidence="1 2">
    <name type="scientific">Dimorphilus gyrociliatus</name>
    <dbReference type="NCBI Taxonomy" id="2664684"/>
    <lineage>
        <taxon>Eukaryota</taxon>
        <taxon>Metazoa</taxon>
        <taxon>Spiralia</taxon>
        <taxon>Lophotrochozoa</taxon>
        <taxon>Annelida</taxon>
        <taxon>Polychaeta</taxon>
        <taxon>Polychaeta incertae sedis</taxon>
        <taxon>Dinophilidae</taxon>
        <taxon>Dimorphilus</taxon>
    </lineage>
</organism>